<comment type="caution">
    <text evidence="2">The sequence shown here is derived from an EMBL/GenBank/DDBJ whole genome shotgun (WGS) entry which is preliminary data.</text>
</comment>
<evidence type="ECO:0000313" key="2">
    <source>
        <dbReference type="EMBL" id="TET09509.1"/>
    </source>
</evidence>
<dbReference type="Proteomes" id="UP000316360">
    <property type="component" value="Unassembled WGS sequence"/>
</dbReference>
<dbReference type="Pfam" id="PF04126">
    <property type="entry name" value="Cyclophil_like"/>
    <property type="match status" value="1"/>
</dbReference>
<name>A0A523RV48_UNCAE</name>
<accession>A0A523RV48</accession>
<proteinExistence type="predicted"/>
<feature type="domain" description="Cyclophilin TM1367-like" evidence="1">
    <location>
        <begin position="3"/>
        <end position="121"/>
    </location>
</feature>
<dbReference type="AlphaFoldDB" id="A0A523RV48"/>
<dbReference type="Gene3D" id="2.40.100.20">
    <property type="match status" value="1"/>
</dbReference>
<dbReference type="EMBL" id="SOKJ01000288">
    <property type="protein sequence ID" value="TET09509.1"/>
    <property type="molecule type" value="Genomic_DNA"/>
</dbReference>
<evidence type="ECO:0000313" key="3">
    <source>
        <dbReference type="Proteomes" id="UP000316360"/>
    </source>
</evidence>
<dbReference type="InterPro" id="IPR029000">
    <property type="entry name" value="Cyclophilin-like_dom_sf"/>
</dbReference>
<gene>
    <name evidence="2" type="ORF">E3J84_05085</name>
</gene>
<evidence type="ECO:0000259" key="1">
    <source>
        <dbReference type="Pfam" id="PF04126"/>
    </source>
</evidence>
<sequence>MPKKIKIIAGEIERIAILNDSPMAQVLWKSLPLESSVNRWGDEIYFSTSLKEAGGEKREVVDKGDIAFWSPGSALCIFFGLTPASRGEEIRPASEVILVGKVEGDLEEFKKVEDGKRIRIEEA</sequence>
<organism evidence="2 3">
    <name type="scientific">Aerophobetes bacterium</name>
    <dbReference type="NCBI Taxonomy" id="2030807"/>
    <lineage>
        <taxon>Bacteria</taxon>
        <taxon>Candidatus Aerophobota</taxon>
    </lineage>
</organism>
<protein>
    <recommendedName>
        <fullName evidence="1">Cyclophilin TM1367-like domain-containing protein</fullName>
    </recommendedName>
</protein>
<dbReference type="SUPFAM" id="SSF50891">
    <property type="entry name" value="Cyclophilin-like"/>
    <property type="match status" value="1"/>
</dbReference>
<reference evidence="2 3" key="1">
    <citation type="submission" date="2019-03" db="EMBL/GenBank/DDBJ databases">
        <title>Metabolic potential of uncultured bacteria and archaea associated with petroleum seepage in deep-sea sediments.</title>
        <authorList>
            <person name="Dong X."/>
            <person name="Hubert C."/>
        </authorList>
    </citation>
    <scope>NUCLEOTIDE SEQUENCE [LARGE SCALE GENOMIC DNA]</scope>
    <source>
        <strain evidence="2">E44_bin7</strain>
    </source>
</reference>
<dbReference type="InterPro" id="IPR025658">
    <property type="entry name" value="Cyclophilin_TM1367"/>
</dbReference>